<keyword evidence="3" id="KW-0540">Nuclease</keyword>
<dbReference type="GO" id="GO:0003676">
    <property type="term" value="F:nucleic acid binding"/>
    <property type="evidence" value="ECO:0007669"/>
    <property type="project" value="InterPro"/>
</dbReference>
<dbReference type="eggNOG" id="COG0608">
    <property type="taxonomic scope" value="Bacteria"/>
</dbReference>
<evidence type="ECO:0000259" key="9">
    <source>
        <dbReference type="Pfam" id="PF17768"/>
    </source>
</evidence>
<feature type="domain" description="RecJ OB" evidence="9">
    <location>
        <begin position="455"/>
        <end position="561"/>
    </location>
</feature>
<evidence type="ECO:0000313" key="10">
    <source>
        <dbReference type="EMBL" id="BAB04959.1"/>
    </source>
</evidence>
<dbReference type="InterPro" id="IPR003156">
    <property type="entry name" value="DHHA1_dom"/>
</dbReference>
<dbReference type="GO" id="GO:0006310">
    <property type="term" value="P:DNA recombination"/>
    <property type="evidence" value="ECO:0007669"/>
    <property type="project" value="InterPro"/>
</dbReference>
<keyword evidence="4" id="KW-0378">Hydrolase</keyword>
<dbReference type="InterPro" id="IPR038763">
    <property type="entry name" value="DHH_sf"/>
</dbReference>
<keyword evidence="5 10" id="KW-0269">Exonuclease</keyword>
<dbReference type="GO" id="GO:0008409">
    <property type="term" value="F:5'-3' exonuclease activity"/>
    <property type="evidence" value="ECO:0007669"/>
    <property type="project" value="InterPro"/>
</dbReference>
<organism evidence="10 11">
    <name type="scientific">Halalkalibacterium halodurans (strain ATCC BAA-125 / DSM 18197 / FERM 7344 / JCM 9153 / C-125)</name>
    <name type="common">Bacillus halodurans</name>
    <dbReference type="NCBI Taxonomy" id="272558"/>
    <lineage>
        <taxon>Bacteria</taxon>
        <taxon>Bacillati</taxon>
        <taxon>Bacillota</taxon>
        <taxon>Bacilli</taxon>
        <taxon>Bacillales</taxon>
        <taxon>Bacillaceae</taxon>
        <taxon>Halalkalibacterium (ex Joshi et al. 2022)</taxon>
    </lineage>
</organism>
<evidence type="ECO:0000259" key="7">
    <source>
        <dbReference type="Pfam" id="PF02272"/>
    </source>
</evidence>
<dbReference type="PANTHER" id="PTHR30255:SF2">
    <property type="entry name" value="SINGLE-STRANDED-DNA-SPECIFIC EXONUCLEASE RECJ"/>
    <property type="match status" value="1"/>
</dbReference>
<evidence type="ECO:0000256" key="2">
    <source>
        <dbReference type="ARBA" id="ARBA00019841"/>
    </source>
</evidence>
<evidence type="ECO:0000259" key="8">
    <source>
        <dbReference type="Pfam" id="PF10141"/>
    </source>
</evidence>
<dbReference type="STRING" id="272558.gene:10727134"/>
<dbReference type="eggNOG" id="COG4199">
    <property type="taxonomic scope" value="Bacteria"/>
</dbReference>
<dbReference type="InterPro" id="IPR018779">
    <property type="entry name" value="RecJ_C"/>
</dbReference>
<name>Q9KDH3_HALH5</name>
<dbReference type="Pfam" id="PF10141">
    <property type="entry name" value="ssDNA-exonuc_C"/>
    <property type="match status" value="1"/>
</dbReference>
<evidence type="ECO:0000256" key="4">
    <source>
        <dbReference type="ARBA" id="ARBA00022801"/>
    </source>
</evidence>
<dbReference type="InterPro" id="IPR041122">
    <property type="entry name" value="RecJ_OB"/>
</dbReference>
<dbReference type="KEGG" id="bha:BH1240"/>
<dbReference type="PANTHER" id="PTHR30255">
    <property type="entry name" value="SINGLE-STRANDED-DNA-SPECIFIC EXONUCLEASE RECJ"/>
    <property type="match status" value="1"/>
</dbReference>
<keyword evidence="11" id="KW-1185">Reference proteome</keyword>
<dbReference type="PIR" id="H83804">
    <property type="entry name" value="H83804"/>
</dbReference>
<dbReference type="AlphaFoldDB" id="Q9KDH3"/>
<dbReference type="NCBIfam" id="TIGR00644">
    <property type="entry name" value="recJ"/>
    <property type="match status" value="1"/>
</dbReference>
<sequence length="784" mass="87947">MLESKARWNVAEQLDERIRPLLEHLHIEPIVAKLLVIRGIDTVEEAKTFLQVDESLLHDPYELDGMEQVVARVRQAIKAEEKILIYGDYDADGVSSTSVMVYTLRELGAQFDYYIPNRFTEGYGPNENALRWAKEEGYQLVITVDTGIAAVHEAEVAKEIGLDFIVTDHHEPPPVLPDAVAIINPKKPGCSYPCKHLAGVGVAFKLAHALLERVPYDLLDLVAIGTIADLVPLTDENRWLAKEGLKAIETTTKPGIQALKKVCGFHEDNVQAEHVGFGIGPRINAAGRLDSAKPAVELLITDQVETGQQLAEQIDLLNKERQAIVSEIAAEAINLVKELYPPEDNHVLVVGGHGWNPGVIGIVASRLVETFYRPTIVLSYDEEKGIAKGSARSIEGFDMFHELSKNRELLPHFGGHPMAAGLTMSLQDVDELRKRMNAQAREALRPEDFIPITRIDVQASVDEISVSTIEKMNALAPYGVGNPEPKVMLTDVKIEGMRKIGAASNHLKVTFQQNGTTLDGVGFHLGHLSDEISPTARVSAVGVLSINEWNGHVKPQLMIEDLAVNEWQLFDWRSARVDILSERIIGLPEEKRLLIAFREQTVQALGLASFNVFDGNDLANIPSMENRYVVLLDPPVESNQLSALFVEGGCPSRIYSIFYQEEDSYFSTNPTREHFRWFYGFLMKQKQFNLHTHGKRLAHTRGWTEETISFMAKVFFELGFVTIKDGVITLVEAPEKKGLDQSRTFRMKQEQATIEQQFVYSSYEELKQWFTRAIQERKIKETIQ</sequence>
<reference evidence="10 11" key="1">
    <citation type="journal article" date="2000" name="Nucleic Acids Res.">
        <title>Complete genome sequence of the alkaliphilic bacterium Bacillus halodurans and genomic sequence comparison with Bacillus subtilis.</title>
        <authorList>
            <person name="Takami H."/>
            <person name="Nakasone K."/>
            <person name="Takaki Y."/>
            <person name="Maeno G."/>
            <person name="Sasaki R."/>
            <person name="Masui N."/>
            <person name="Fuji F."/>
            <person name="Hirama C."/>
            <person name="Nakamura Y."/>
            <person name="Ogasawara N."/>
            <person name="Kuhara S."/>
            <person name="Horikoshi K."/>
        </authorList>
    </citation>
    <scope>NUCLEOTIDE SEQUENCE [LARGE SCALE GENOMIC DNA]</scope>
    <source>
        <strain evidence="11">ATCC BAA-125 / DSM 18197 / FERM 7344 / JCM 9153 / C-125</strain>
    </source>
</reference>
<dbReference type="Gene3D" id="3.10.310.30">
    <property type="match status" value="1"/>
</dbReference>
<comment type="similarity">
    <text evidence="1">Belongs to the RecJ family.</text>
</comment>
<protein>
    <recommendedName>
        <fullName evidence="2">Single-stranded-DNA-specific exonuclease RecJ</fullName>
    </recommendedName>
</protein>
<dbReference type="OrthoDB" id="9809852at2"/>
<dbReference type="SUPFAM" id="SSF64182">
    <property type="entry name" value="DHH phosphoesterases"/>
    <property type="match status" value="1"/>
</dbReference>
<dbReference type="Gene3D" id="3.90.1640.30">
    <property type="match status" value="1"/>
</dbReference>
<dbReference type="RefSeq" id="WP_010897408.1">
    <property type="nucleotide sequence ID" value="NC_002570.2"/>
</dbReference>
<proteinExistence type="inferred from homology"/>
<evidence type="ECO:0000256" key="3">
    <source>
        <dbReference type="ARBA" id="ARBA00022722"/>
    </source>
</evidence>
<evidence type="ECO:0000256" key="1">
    <source>
        <dbReference type="ARBA" id="ARBA00005915"/>
    </source>
</evidence>
<dbReference type="Pfam" id="PF17768">
    <property type="entry name" value="RecJ_OB"/>
    <property type="match status" value="1"/>
</dbReference>
<dbReference type="InterPro" id="IPR051673">
    <property type="entry name" value="SSDNA_exonuclease_RecJ"/>
</dbReference>
<dbReference type="SMR" id="Q9KDH3"/>
<gene>
    <name evidence="10" type="ordered locus">BH1240</name>
</gene>
<dbReference type="Pfam" id="PF01368">
    <property type="entry name" value="DHH"/>
    <property type="match status" value="1"/>
</dbReference>
<evidence type="ECO:0000259" key="6">
    <source>
        <dbReference type="Pfam" id="PF01368"/>
    </source>
</evidence>
<accession>Q9KDH3</accession>
<dbReference type="GO" id="GO:0006281">
    <property type="term" value="P:DNA repair"/>
    <property type="evidence" value="ECO:0007669"/>
    <property type="project" value="InterPro"/>
</dbReference>
<feature type="domain" description="DHHA1" evidence="7">
    <location>
        <begin position="346"/>
        <end position="441"/>
    </location>
</feature>
<dbReference type="Pfam" id="PF02272">
    <property type="entry name" value="DHHA1"/>
    <property type="match status" value="1"/>
</dbReference>
<dbReference type="HOGENOM" id="CLU_009736_3_1_9"/>
<dbReference type="EMBL" id="BA000004">
    <property type="protein sequence ID" value="BAB04959.1"/>
    <property type="molecule type" value="Genomic_DNA"/>
</dbReference>
<feature type="domain" description="DDH" evidence="6">
    <location>
        <begin position="82"/>
        <end position="226"/>
    </location>
</feature>
<dbReference type="InterPro" id="IPR004610">
    <property type="entry name" value="RecJ"/>
</dbReference>
<evidence type="ECO:0000313" key="11">
    <source>
        <dbReference type="Proteomes" id="UP000001258"/>
    </source>
</evidence>
<dbReference type="Proteomes" id="UP000001258">
    <property type="component" value="Chromosome"/>
</dbReference>
<dbReference type="InterPro" id="IPR001667">
    <property type="entry name" value="DDH_dom"/>
</dbReference>
<feature type="domain" description="Single-stranded-DNA-specific exonuclease RecJ C-terminal" evidence="8">
    <location>
        <begin position="568"/>
        <end position="770"/>
    </location>
</feature>
<evidence type="ECO:0000256" key="5">
    <source>
        <dbReference type="ARBA" id="ARBA00022839"/>
    </source>
</evidence>